<keyword evidence="2" id="KW-0472">Membrane</keyword>
<dbReference type="PANTHER" id="PTHR47234:SF1">
    <property type="entry name" value="TONB-DEPENDENT RECEPTOR"/>
    <property type="match status" value="1"/>
</dbReference>
<organism evidence="6 7">
    <name type="scientific">Sphingomonas citri</name>
    <dbReference type="NCBI Taxonomy" id="2862499"/>
    <lineage>
        <taxon>Bacteria</taxon>
        <taxon>Pseudomonadati</taxon>
        <taxon>Pseudomonadota</taxon>
        <taxon>Alphaproteobacteria</taxon>
        <taxon>Sphingomonadales</taxon>
        <taxon>Sphingomonadaceae</taxon>
        <taxon>Sphingomonas</taxon>
    </lineage>
</organism>
<comment type="subcellular location">
    <subcellularLocation>
        <location evidence="1">Cell outer membrane</location>
    </subcellularLocation>
</comment>
<dbReference type="InterPro" id="IPR036942">
    <property type="entry name" value="Beta-barrel_TonB_sf"/>
</dbReference>
<feature type="chain" id="PRO_5047095000" evidence="5">
    <location>
        <begin position="21"/>
        <end position="963"/>
    </location>
</feature>
<gene>
    <name evidence="6" type="ORF">KZ820_12405</name>
</gene>
<dbReference type="InterPro" id="IPR037066">
    <property type="entry name" value="Plug_dom_sf"/>
</dbReference>
<dbReference type="Gene3D" id="2.170.130.10">
    <property type="entry name" value="TonB-dependent receptor, plug domain"/>
    <property type="match status" value="1"/>
</dbReference>
<evidence type="ECO:0000313" key="7">
    <source>
        <dbReference type="Proteomes" id="UP000759103"/>
    </source>
</evidence>
<sequence length="963" mass="100634">MRVIYLLLASAAPIAAPAAAQQPPQRDLPGTVAPTGSAAATPAPGAATAAQSSQATPAAAPADAAAENEDEPADIVVTGARTQRGAVVGDITPEEQLSPADIRSYGVSSVTELLNELSPQTRSGRGAGGAPVVLLNGRRISGFQEIRDLPTEAIARVDILPEEVALKYGYRADQRVVNFVLRRRFRAVTAEIEDRLATEGGRNAPGGELDLLRIREQGRVNLHLEYNRADSLTEAERDILPSPNTAAIGGNVATRGRVAIDPLFGGATSLGVPAIAATRAPLLGEFSATRNTTDQSAYRTLLPQERTFSANGTFATTIFGNVAATLNATVDHSRTQALRGLAELDLALPVGSPFSPFAVPVTLTRASDAIAPLTQQVETTQLHLGGTLNGDKGRWRWSLTGNVDRDTSDTVTQTGFDTAAFQARLDALDPLANPYAPLTLGRAADNSARSTATSAGLDALASGPLFALPAGDANASLRVGASTSDFSSRSVRFGTPVAADIGRDIASTQLNLDLPIASRAEGVLPFLGNLSLNGNVAADRVSDFGTLWTYGYGANWRPIEAVRLLASVTDQAEAPTAAQLGNPVVSTPGVRVFDYVRGTTATVTTVTGGNPLLVRDERHALKVGLDVKPWSARDIRFRADYTRQTTDDPIASFPSATAAIEAAFPDRYTRDAEGNLLRIDTRPINFARRETSQLRYGVNLSFRLKSKIQKELEAFRAGTGPNPFAGMRPPGERRGGEGGGREGAGDRTRPDGSAARGGDGAPPPGGSGAAPGGAGAGGGPGGGGPGGGGFGRFGRGGGAQAGGRLQFALYHTWHLTERVTVADSGPVLNLLDGDAIGSAGGQPRHELEGQAGYTNNGLGARISVNYQSATRVNGGTAAAPETLDFGSIATANLRLFADLGGRIDWVRAHPWMRGARVSLQLDNLFNTRQRVTDQAGEVPIGFQPGYLDPIGRTVRLSLRKLFY</sequence>
<evidence type="ECO:0000313" key="6">
    <source>
        <dbReference type="EMBL" id="MBW6531537.1"/>
    </source>
</evidence>
<evidence type="ECO:0000256" key="2">
    <source>
        <dbReference type="ARBA" id="ARBA00023136"/>
    </source>
</evidence>
<keyword evidence="5" id="KW-0732">Signal</keyword>
<keyword evidence="6" id="KW-0675">Receptor</keyword>
<feature type="region of interest" description="Disordered" evidence="4">
    <location>
        <begin position="16"/>
        <end position="70"/>
    </location>
</feature>
<dbReference type="SUPFAM" id="SSF56935">
    <property type="entry name" value="Porins"/>
    <property type="match status" value="1"/>
</dbReference>
<feature type="region of interest" description="Disordered" evidence="4">
    <location>
        <begin position="714"/>
        <end position="795"/>
    </location>
</feature>
<dbReference type="RefSeq" id="WP_219748943.1">
    <property type="nucleotide sequence ID" value="NZ_JAHXZN010000004.1"/>
</dbReference>
<dbReference type="EMBL" id="JAHXZN010000004">
    <property type="protein sequence ID" value="MBW6531537.1"/>
    <property type="molecule type" value="Genomic_DNA"/>
</dbReference>
<accession>A0ABS7BPY3</accession>
<reference evidence="6 7" key="1">
    <citation type="submission" date="2021-07" db="EMBL/GenBank/DDBJ databases">
        <title>Sphingomonas sp.</title>
        <authorList>
            <person name="Feng G."/>
            <person name="Li J."/>
            <person name="Pan M."/>
        </authorList>
    </citation>
    <scope>NUCLEOTIDE SEQUENCE [LARGE SCALE GENOMIC DNA]</scope>
    <source>
        <strain evidence="6 7">RRHST34</strain>
    </source>
</reference>
<evidence type="ECO:0000256" key="3">
    <source>
        <dbReference type="ARBA" id="ARBA00023237"/>
    </source>
</evidence>
<proteinExistence type="predicted"/>
<feature type="signal peptide" evidence="5">
    <location>
        <begin position="1"/>
        <end position="20"/>
    </location>
</feature>
<dbReference type="PANTHER" id="PTHR47234">
    <property type="match status" value="1"/>
</dbReference>
<evidence type="ECO:0000256" key="4">
    <source>
        <dbReference type="SAM" id="MobiDB-lite"/>
    </source>
</evidence>
<keyword evidence="7" id="KW-1185">Reference proteome</keyword>
<dbReference type="Proteomes" id="UP000759103">
    <property type="component" value="Unassembled WGS sequence"/>
</dbReference>
<keyword evidence="3" id="KW-0998">Cell outer membrane</keyword>
<evidence type="ECO:0000256" key="1">
    <source>
        <dbReference type="ARBA" id="ARBA00004442"/>
    </source>
</evidence>
<feature type="compositionally biased region" description="Gly residues" evidence="4">
    <location>
        <begin position="755"/>
        <end position="795"/>
    </location>
</feature>
<name>A0ABS7BPY3_9SPHN</name>
<evidence type="ECO:0000256" key="5">
    <source>
        <dbReference type="SAM" id="SignalP"/>
    </source>
</evidence>
<dbReference type="Gene3D" id="2.40.170.20">
    <property type="entry name" value="TonB-dependent receptor, beta-barrel domain"/>
    <property type="match status" value="2"/>
</dbReference>
<protein>
    <submittedName>
        <fullName evidence="6">TonB-dependent receptor</fullName>
    </submittedName>
</protein>
<feature type="compositionally biased region" description="Low complexity" evidence="4">
    <location>
        <begin position="16"/>
        <end position="65"/>
    </location>
</feature>
<feature type="compositionally biased region" description="Basic and acidic residues" evidence="4">
    <location>
        <begin position="730"/>
        <end position="750"/>
    </location>
</feature>
<comment type="caution">
    <text evidence="6">The sequence shown here is derived from an EMBL/GenBank/DDBJ whole genome shotgun (WGS) entry which is preliminary data.</text>
</comment>